<evidence type="ECO:0000259" key="1">
    <source>
        <dbReference type="Pfam" id="PF03358"/>
    </source>
</evidence>
<dbReference type="STRING" id="870908.SAMN04488044_2465"/>
<dbReference type="GO" id="GO:0010181">
    <property type="term" value="F:FMN binding"/>
    <property type="evidence" value="ECO:0007669"/>
    <property type="project" value="TreeGrafter"/>
</dbReference>
<dbReference type="PANTHER" id="PTHR30543">
    <property type="entry name" value="CHROMATE REDUCTASE"/>
    <property type="match status" value="1"/>
</dbReference>
<evidence type="ECO:0000313" key="2">
    <source>
        <dbReference type="EMBL" id="SHH40999.1"/>
    </source>
</evidence>
<accession>A0A1M5SR49</accession>
<dbReference type="Proteomes" id="UP000184211">
    <property type="component" value="Unassembled WGS sequence"/>
</dbReference>
<protein>
    <submittedName>
        <fullName evidence="2">NAD(P)H-dependent FMN reductase</fullName>
    </submittedName>
</protein>
<dbReference type="AlphaFoldDB" id="A0A1M5SR49"/>
<gene>
    <name evidence="2" type="ORF">SAMN04488044_2465</name>
</gene>
<reference evidence="3" key="1">
    <citation type="submission" date="2016-11" db="EMBL/GenBank/DDBJ databases">
        <authorList>
            <person name="Varghese N."/>
            <person name="Submissions S."/>
        </authorList>
    </citation>
    <scope>NUCLEOTIDE SEQUENCE [LARGE SCALE GENOMIC DNA]</scope>
    <source>
        <strain evidence="3">DSM 28223</strain>
    </source>
</reference>
<dbReference type="EMBL" id="FQWM01000005">
    <property type="protein sequence ID" value="SHH40999.1"/>
    <property type="molecule type" value="Genomic_DNA"/>
</dbReference>
<dbReference type="GO" id="GO:0005829">
    <property type="term" value="C:cytosol"/>
    <property type="evidence" value="ECO:0007669"/>
    <property type="project" value="TreeGrafter"/>
</dbReference>
<evidence type="ECO:0000313" key="3">
    <source>
        <dbReference type="Proteomes" id="UP000184211"/>
    </source>
</evidence>
<dbReference type="PANTHER" id="PTHR30543:SF21">
    <property type="entry name" value="NAD(P)H-DEPENDENT FMN REDUCTASE LOT6"/>
    <property type="match status" value="1"/>
</dbReference>
<dbReference type="RefSeq" id="WP_072793335.1">
    <property type="nucleotide sequence ID" value="NZ_FQWM01000005.1"/>
</dbReference>
<organism evidence="2 3">
    <name type="scientific">Cognatishimia maritima</name>
    <dbReference type="NCBI Taxonomy" id="870908"/>
    <lineage>
        <taxon>Bacteria</taxon>
        <taxon>Pseudomonadati</taxon>
        <taxon>Pseudomonadota</taxon>
        <taxon>Alphaproteobacteria</taxon>
        <taxon>Rhodobacterales</taxon>
        <taxon>Paracoccaceae</taxon>
        <taxon>Cognatishimia</taxon>
    </lineage>
</organism>
<dbReference type="GO" id="GO:0016491">
    <property type="term" value="F:oxidoreductase activity"/>
    <property type="evidence" value="ECO:0007669"/>
    <property type="project" value="InterPro"/>
</dbReference>
<feature type="domain" description="NADPH-dependent FMN reductase-like" evidence="1">
    <location>
        <begin position="1"/>
        <end position="144"/>
    </location>
</feature>
<dbReference type="OrthoDB" id="9812295at2"/>
<proteinExistence type="predicted"/>
<keyword evidence="3" id="KW-1185">Reference proteome</keyword>
<dbReference type="InterPro" id="IPR029039">
    <property type="entry name" value="Flavoprotein-like_sf"/>
</dbReference>
<dbReference type="InterPro" id="IPR050712">
    <property type="entry name" value="NAD(P)H-dep_reductase"/>
</dbReference>
<sequence>MKLLGISGSLRGDSVNCKLIREAARLLNPDHFIEADLNIPLFDADEEEVSGLPEAAMTLVHQIAEADGIVISTPEYNAAISGVLKNALDWVSRHKPNPWAGKPVAVMSAASGRAGGIRAQTMLRACMTPFNVRFLPVSELAIAGARSEFDEAGRLTSERYEAALQRMMDALKAEIARGK</sequence>
<dbReference type="InterPro" id="IPR005025">
    <property type="entry name" value="FMN_Rdtase-like_dom"/>
</dbReference>
<dbReference type="Pfam" id="PF03358">
    <property type="entry name" value="FMN_red"/>
    <property type="match status" value="1"/>
</dbReference>
<dbReference type="Gene3D" id="3.40.50.360">
    <property type="match status" value="1"/>
</dbReference>
<name>A0A1M5SR49_9RHOB</name>
<dbReference type="SUPFAM" id="SSF52218">
    <property type="entry name" value="Flavoproteins"/>
    <property type="match status" value="1"/>
</dbReference>